<evidence type="ECO:0000259" key="1">
    <source>
        <dbReference type="Pfam" id="PF13490"/>
    </source>
</evidence>
<protein>
    <submittedName>
        <fullName evidence="2">Alpha-ketoglutarate decarboxylase</fullName>
    </submittedName>
</protein>
<proteinExistence type="predicted"/>
<dbReference type="AlphaFoldDB" id="A0A9E5JK05"/>
<evidence type="ECO:0000313" key="2">
    <source>
        <dbReference type="EMBL" id="NHF61649.1"/>
    </source>
</evidence>
<reference evidence="2 3" key="1">
    <citation type="submission" date="2020-03" db="EMBL/GenBank/DDBJ databases">
        <title>Chryseoglobus sp. isolated from a deep-sea seamount.</title>
        <authorList>
            <person name="Zhang D.-C."/>
        </authorList>
    </citation>
    <scope>NUCLEOTIDE SEQUENCE [LARGE SCALE GENOMIC DNA]</scope>
    <source>
        <strain evidence="2 3">KN1116</strain>
    </source>
</reference>
<comment type="caution">
    <text evidence="2">The sequence shown here is derived from an EMBL/GenBank/DDBJ whole genome shotgun (WGS) entry which is preliminary data.</text>
</comment>
<accession>A0A9E5JK05</accession>
<dbReference type="Proteomes" id="UP000818266">
    <property type="component" value="Unassembled WGS sequence"/>
</dbReference>
<dbReference type="InterPro" id="IPR027383">
    <property type="entry name" value="Znf_put"/>
</dbReference>
<organism evidence="2 3">
    <name type="scientific">Microcella pacifica</name>
    <dbReference type="NCBI Taxonomy" id="2591847"/>
    <lineage>
        <taxon>Bacteria</taxon>
        <taxon>Bacillati</taxon>
        <taxon>Actinomycetota</taxon>
        <taxon>Actinomycetes</taxon>
        <taxon>Micrococcales</taxon>
        <taxon>Microbacteriaceae</taxon>
        <taxon>Microcella</taxon>
    </lineage>
</organism>
<sequence>MTDCGCDKAKAELEEFLHNELSAAECADIREHLANCDDCSAEHLVGLTLSSKVKEACQETAPDDLKAMIVARLS</sequence>
<keyword evidence="3" id="KW-1185">Reference proteome</keyword>
<evidence type="ECO:0000313" key="3">
    <source>
        <dbReference type="Proteomes" id="UP000818266"/>
    </source>
</evidence>
<name>A0A9E5JK05_9MICO</name>
<dbReference type="EMBL" id="VIKT02000001">
    <property type="protein sequence ID" value="NHF61649.1"/>
    <property type="molecule type" value="Genomic_DNA"/>
</dbReference>
<dbReference type="OrthoDB" id="3267840at2"/>
<gene>
    <name evidence="2" type="ORF">FK219_000065</name>
</gene>
<dbReference type="RefSeq" id="WP_152581871.1">
    <property type="nucleotide sequence ID" value="NZ_JAVJPO010000004.1"/>
</dbReference>
<feature type="domain" description="Putative zinc-finger" evidence="1">
    <location>
        <begin position="6"/>
        <end position="39"/>
    </location>
</feature>
<dbReference type="Pfam" id="PF13490">
    <property type="entry name" value="zf-HC2"/>
    <property type="match status" value="1"/>
</dbReference>